<evidence type="ECO:0000313" key="3">
    <source>
        <dbReference type="Proteomes" id="UP000572377"/>
    </source>
</evidence>
<dbReference type="RefSeq" id="WP_171326361.1">
    <property type="nucleotide sequence ID" value="NZ_JABFBC010000002.1"/>
</dbReference>
<feature type="transmembrane region" description="Helical" evidence="1">
    <location>
        <begin position="283"/>
        <end position="307"/>
    </location>
</feature>
<protein>
    <recommendedName>
        <fullName evidence="4">DUF4350 domain-containing protein</fullName>
    </recommendedName>
</protein>
<keyword evidence="1" id="KW-0812">Transmembrane</keyword>
<name>A0A849L5I9_9RHOB</name>
<proteinExistence type="predicted"/>
<keyword evidence="1" id="KW-0472">Membrane</keyword>
<gene>
    <name evidence="2" type="ORF">HMH01_13870</name>
</gene>
<comment type="caution">
    <text evidence="2">The sequence shown here is derived from an EMBL/GenBank/DDBJ whole genome shotgun (WGS) entry which is preliminary data.</text>
</comment>
<reference evidence="2 3" key="1">
    <citation type="submission" date="2020-05" db="EMBL/GenBank/DDBJ databases">
        <title>Gimesia benthica sp. nov., a novel planctomycete isolated from a deep-sea water sample of the Northwest Indian Ocean.</title>
        <authorList>
            <person name="Wang J."/>
            <person name="Ruan C."/>
            <person name="Song L."/>
            <person name="Zhu Y."/>
            <person name="Li A."/>
            <person name="Zheng X."/>
            <person name="Wang L."/>
            <person name="Lu Z."/>
            <person name="Huang Y."/>
            <person name="Du W."/>
            <person name="Zhou Y."/>
            <person name="Huang L."/>
            <person name="Dai X."/>
        </authorList>
    </citation>
    <scope>NUCLEOTIDE SEQUENCE [LARGE SCALE GENOMIC DNA]</scope>
    <source>
        <strain evidence="2 3">YYQ-30</strain>
    </source>
</reference>
<accession>A0A849L5I9</accession>
<evidence type="ECO:0000256" key="1">
    <source>
        <dbReference type="SAM" id="Phobius"/>
    </source>
</evidence>
<evidence type="ECO:0008006" key="4">
    <source>
        <dbReference type="Google" id="ProtNLM"/>
    </source>
</evidence>
<evidence type="ECO:0000313" key="2">
    <source>
        <dbReference type="EMBL" id="NNU81523.1"/>
    </source>
</evidence>
<dbReference type="EMBL" id="JABFBC010000002">
    <property type="protein sequence ID" value="NNU81523.1"/>
    <property type="molecule type" value="Genomic_DNA"/>
</dbReference>
<organism evidence="2 3">
    <name type="scientific">Halovulum dunhuangense</name>
    <dbReference type="NCBI Taxonomy" id="1505036"/>
    <lineage>
        <taxon>Bacteria</taxon>
        <taxon>Pseudomonadati</taxon>
        <taxon>Pseudomonadota</taxon>
        <taxon>Alphaproteobacteria</taxon>
        <taxon>Rhodobacterales</taxon>
        <taxon>Paracoccaceae</taxon>
        <taxon>Halovulum</taxon>
    </lineage>
</organism>
<dbReference type="Proteomes" id="UP000572377">
    <property type="component" value="Unassembled WGS sequence"/>
</dbReference>
<dbReference type="AlphaFoldDB" id="A0A849L5I9"/>
<keyword evidence="3" id="KW-1185">Reference proteome</keyword>
<sequence length="430" mass="46636">MRLRLGPAELAMALAVVVVAAVGAFYLSMARELPLERSAMGQRGLIGWLNASGVEARYAGLETVTAGEGAFRILPVLDTDLDRIFARPRDDAAYLETGTERDLDADLIRRKAELLPTLVIAAKWQRAARLSGHADPEFLLALSETRAAFAPFGLDAVQLHRPETRVLEFEVPAGPATPTRRGLLYAPQLFAALPDPECTPLVTVPGGYLAISCTGADWPRPVHFLSDPDLMNNHGLGLAENADLSADLIGLLAKGAPVLIDTTDFIFATPQGVPTPARRWSELLAVLAWPNTLAWAALGLLCVLLFWRSWVRFGPAQALYDDRMSAARDASITAKARLLRLADNDSQLMQAHLHNRLRRIERELFGRALGGDPLGRIVAHLRRSDPALASGFAQAAAAVTTAGQGMDTARLMTVLDNFERQAERVVHGSR</sequence>
<keyword evidence="1" id="KW-1133">Transmembrane helix</keyword>